<feature type="region of interest" description="Disordered" evidence="1">
    <location>
        <begin position="123"/>
        <end position="144"/>
    </location>
</feature>
<organism evidence="3 4">
    <name type="scientific">Catenaria anguillulae PL171</name>
    <dbReference type="NCBI Taxonomy" id="765915"/>
    <lineage>
        <taxon>Eukaryota</taxon>
        <taxon>Fungi</taxon>
        <taxon>Fungi incertae sedis</taxon>
        <taxon>Blastocladiomycota</taxon>
        <taxon>Blastocladiomycetes</taxon>
        <taxon>Blastocladiales</taxon>
        <taxon>Catenariaceae</taxon>
        <taxon>Catenaria</taxon>
    </lineage>
</organism>
<sequence length="271" mass="28622">MTSTREPSSTMSLRNSRPPRENPCASGRRASWLPNHTSILCLLMLTSVALLLATTTYVQADASASALREGNIVSPGKVARDPHAFGPVEDLTGAVLADEVPARDATGQVVLVGSVGVMPKVPRAEVGGNADGDGPDVYSTTLESVDSSRSRNPVFWIALTSSAAVGLVALYTLHANRQQRDRRSQSATTDISHAPTGPVHFLDAVPARSRSPTKGTRLDSGFISGRSQLLGDTVTESKEDTVTEGEGDHDRMGTSNSTVLGHDELHALDLD</sequence>
<feature type="compositionally biased region" description="Basic and acidic residues" evidence="1">
    <location>
        <begin position="261"/>
        <end position="271"/>
    </location>
</feature>
<evidence type="ECO:0000256" key="2">
    <source>
        <dbReference type="SAM" id="Phobius"/>
    </source>
</evidence>
<keyword evidence="4" id="KW-1185">Reference proteome</keyword>
<name>A0A1Y2I0W4_9FUNG</name>
<proteinExistence type="predicted"/>
<dbReference type="AlphaFoldDB" id="A0A1Y2I0W4"/>
<evidence type="ECO:0000256" key="1">
    <source>
        <dbReference type="SAM" id="MobiDB-lite"/>
    </source>
</evidence>
<feature type="compositionally biased region" description="Basic and acidic residues" evidence="1">
    <location>
        <begin position="235"/>
        <end position="252"/>
    </location>
</feature>
<evidence type="ECO:0000313" key="3">
    <source>
        <dbReference type="EMBL" id="ORZ39854.1"/>
    </source>
</evidence>
<protein>
    <recommendedName>
        <fullName evidence="5">Transmembrane protein</fullName>
    </recommendedName>
</protein>
<keyword evidence="2" id="KW-1133">Transmembrane helix</keyword>
<feature type="region of interest" description="Disordered" evidence="1">
    <location>
        <begin position="1"/>
        <end position="29"/>
    </location>
</feature>
<keyword evidence="2" id="KW-0812">Transmembrane</keyword>
<feature type="region of interest" description="Disordered" evidence="1">
    <location>
        <begin position="177"/>
        <end position="271"/>
    </location>
</feature>
<reference evidence="3 4" key="1">
    <citation type="submission" date="2016-07" db="EMBL/GenBank/DDBJ databases">
        <title>Pervasive Adenine N6-methylation of Active Genes in Fungi.</title>
        <authorList>
            <consortium name="DOE Joint Genome Institute"/>
            <person name="Mondo S.J."/>
            <person name="Dannebaum R.O."/>
            <person name="Kuo R.C."/>
            <person name="Labutti K."/>
            <person name="Haridas S."/>
            <person name="Kuo A."/>
            <person name="Salamov A."/>
            <person name="Ahrendt S.R."/>
            <person name="Lipzen A."/>
            <person name="Sullivan W."/>
            <person name="Andreopoulos W.B."/>
            <person name="Clum A."/>
            <person name="Lindquist E."/>
            <person name="Daum C."/>
            <person name="Ramamoorthy G.K."/>
            <person name="Gryganskyi A."/>
            <person name="Culley D."/>
            <person name="Magnuson J.K."/>
            <person name="James T.Y."/>
            <person name="O'Malley M.A."/>
            <person name="Stajich J.E."/>
            <person name="Spatafora J.W."/>
            <person name="Visel A."/>
            <person name="Grigoriev I.V."/>
        </authorList>
    </citation>
    <scope>NUCLEOTIDE SEQUENCE [LARGE SCALE GENOMIC DNA]</scope>
    <source>
        <strain evidence="3 4">PL171</strain>
    </source>
</reference>
<evidence type="ECO:0008006" key="5">
    <source>
        <dbReference type="Google" id="ProtNLM"/>
    </source>
</evidence>
<gene>
    <name evidence="3" type="ORF">BCR44DRAFT_177725</name>
</gene>
<feature type="compositionally biased region" description="Polar residues" evidence="1">
    <location>
        <begin position="1"/>
        <end position="15"/>
    </location>
</feature>
<feature type="transmembrane region" description="Helical" evidence="2">
    <location>
        <begin position="154"/>
        <end position="173"/>
    </location>
</feature>
<dbReference type="Proteomes" id="UP000193411">
    <property type="component" value="Unassembled WGS sequence"/>
</dbReference>
<keyword evidence="2" id="KW-0472">Membrane</keyword>
<dbReference type="EMBL" id="MCFL01000004">
    <property type="protein sequence ID" value="ORZ39854.1"/>
    <property type="molecule type" value="Genomic_DNA"/>
</dbReference>
<comment type="caution">
    <text evidence="3">The sequence shown here is derived from an EMBL/GenBank/DDBJ whole genome shotgun (WGS) entry which is preliminary data.</text>
</comment>
<evidence type="ECO:0000313" key="4">
    <source>
        <dbReference type="Proteomes" id="UP000193411"/>
    </source>
</evidence>
<accession>A0A1Y2I0W4</accession>